<comment type="caution">
    <text evidence="2">The sequence shown here is derived from an EMBL/GenBank/DDBJ whole genome shotgun (WGS) entry which is preliminary data.</text>
</comment>
<protein>
    <submittedName>
        <fullName evidence="2">AAA family ATPase</fullName>
    </submittedName>
</protein>
<accession>A0ABV8EDE3</accession>
<dbReference type="Pfam" id="PF13304">
    <property type="entry name" value="AAA_21"/>
    <property type="match status" value="1"/>
</dbReference>
<evidence type="ECO:0000259" key="1">
    <source>
        <dbReference type="Pfam" id="PF13304"/>
    </source>
</evidence>
<sequence>MQNLTISDWKLIRLTVDELGPFRNGKREFDFFGIEPGSSDPYVAGPANIFMVLAKNAYGKTTVLEAIFGLFGLLDEKPCGRFAQFAAAGQAQVDIRATWTIDGVSQDVLLSLWTGSPGPVRSWTQEELDSVAQTRNWAGLGLSMTPQGLSVSSQTNELGALFYDVVHRSLGQPPSELFGLSQNLPAILYFPADRRVVAPVEHFAVTRPDIWGYQPAQIFSSDGPEWGTSIDNVLVWLEWLADRRSDGAGDRRVDDLLSFLNALIFKDDPSKSITQPQREELRTYVKTRYGAHSLAALSHGERAMLQILGRTLTHMTSNTIILVDEIEIHLHTRWMNRLFEAMKELLRKYTALTLIFTTHNRELMHVFQHNVKEEGLVKGGHLIESDIQ</sequence>
<dbReference type="PANTHER" id="PTHR43581">
    <property type="entry name" value="ATP/GTP PHOSPHATASE"/>
    <property type="match status" value="1"/>
</dbReference>
<gene>
    <name evidence="2" type="ORF">ACFOVS_19885</name>
</gene>
<evidence type="ECO:0000313" key="2">
    <source>
        <dbReference type="EMBL" id="MFC3970351.1"/>
    </source>
</evidence>
<dbReference type="EMBL" id="JBHSBD010000100">
    <property type="protein sequence ID" value="MFC3970351.1"/>
    <property type="molecule type" value="Genomic_DNA"/>
</dbReference>
<reference evidence="3" key="1">
    <citation type="journal article" date="2019" name="Int. J. Syst. Evol. Microbiol.">
        <title>The Global Catalogue of Microorganisms (GCM) 10K type strain sequencing project: providing services to taxonomists for standard genome sequencing and annotation.</title>
        <authorList>
            <consortium name="The Broad Institute Genomics Platform"/>
            <consortium name="The Broad Institute Genome Sequencing Center for Infectious Disease"/>
            <person name="Wu L."/>
            <person name="Ma J."/>
        </authorList>
    </citation>
    <scope>NUCLEOTIDE SEQUENCE [LARGE SCALE GENOMIC DNA]</scope>
    <source>
        <strain evidence="3">TBRC 5781</strain>
    </source>
</reference>
<dbReference type="PANTHER" id="PTHR43581:SF4">
    <property type="entry name" value="ATP_GTP PHOSPHATASE"/>
    <property type="match status" value="1"/>
</dbReference>
<name>A0ABV8EDE3_9HYPH</name>
<dbReference type="InterPro" id="IPR051396">
    <property type="entry name" value="Bact_Antivir_Def_Nuclease"/>
</dbReference>
<dbReference type="SUPFAM" id="SSF52540">
    <property type="entry name" value="P-loop containing nucleoside triphosphate hydrolases"/>
    <property type="match status" value="1"/>
</dbReference>
<organism evidence="2 3">
    <name type="scientific">Rhizobium lemnae</name>
    <dbReference type="NCBI Taxonomy" id="1214924"/>
    <lineage>
        <taxon>Bacteria</taxon>
        <taxon>Pseudomonadati</taxon>
        <taxon>Pseudomonadota</taxon>
        <taxon>Alphaproteobacteria</taxon>
        <taxon>Hyphomicrobiales</taxon>
        <taxon>Rhizobiaceae</taxon>
        <taxon>Rhizobium/Agrobacterium group</taxon>
        <taxon>Rhizobium</taxon>
    </lineage>
</organism>
<dbReference type="Gene3D" id="3.40.50.300">
    <property type="entry name" value="P-loop containing nucleotide triphosphate hydrolases"/>
    <property type="match status" value="1"/>
</dbReference>
<proteinExistence type="predicted"/>
<dbReference type="InterPro" id="IPR027417">
    <property type="entry name" value="P-loop_NTPase"/>
</dbReference>
<evidence type="ECO:0000313" key="3">
    <source>
        <dbReference type="Proteomes" id="UP001595697"/>
    </source>
</evidence>
<dbReference type="Proteomes" id="UP001595697">
    <property type="component" value="Unassembled WGS sequence"/>
</dbReference>
<dbReference type="RefSeq" id="WP_247261097.1">
    <property type="nucleotide sequence ID" value="NZ_JALJQZ010000016.1"/>
</dbReference>
<feature type="domain" description="ATPase AAA-type core" evidence="1">
    <location>
        <begin position="242"/>
        <end position="364"/>
    </location>
</feature>
<keyword evidence="3" id="KW-1185">Reference proteome</keyword>
<dbReference type="InterPro" id="IPR003959">
    <property type="entry name" value="ATPase_AAA_core"/>
</dbReference>